<feature type="region of interest" description="Disordered" evidence="1">
    <location>
        <begin position="1"/>
        <end position="33"/>
    </location>
</feature>
<protein>
    <submittedName>
        <fullName evidence="2">Uncharacterized protein</fullName>
    </submittedName>
</protein>
<feature type="region of interest" description="Disordered" evidence="1">
    <location>
        <begin position="93"/>
        <end position="112"/>
    </location>
</feature>
<evidence type="ECO:0000313" key="2">
    <source>
        <dbReference type="EMBL" id="KAF2571578.1"/>
    </source>
</evidence>
<reference evidence="2" key="1">
    <citation type="submission" date="2019-12" db="EMBL/GenBank/DDBJ databases">
        <title>Genome sequencing and annotation of Brassica cretica.</title>
        <authorList>
            <person name="Studholme D.J."/>
            <person name="Sarris P.F."/>
        </authorList>
    </citation>
    <scope>NUCLEOTIDE SEQUENCE</scope>
    <source>
        <strain evidence="2">PFS-102/07</strain>
        <tissue evidence="2">Leaf</tissue>
    </source>
</reference>
<sequence>MNNLEKRGETEETQEETTPHQEPQEPRNQHIPTTEEVLEDLHRATNQYLTCADPTEVAARRQRVLDGDARGDTEATAARIIAAAYQSQTQALLPVPQQDVRHESSERTEETPFHSFVNISPIIPQRYQNDRESTPKTEEEPPERVTEQTTERTRKLKSRVISPHGLRAANSRKRNIILTRQLPSGSRNSLKQS</sequence>
<accession>A0A8S9INX8</accession>
<dbReference type="AlphaFoldDB" id="A0A8S9INX8"/>
<feature type="compositionally biased region" description="Basic and acidic residues" evidence="1">
    <location>
        <begin position="128"/>
        <end position="153"/>
    </location>
</feature>
<feature type="region of interest" description="Disordered" evidence="1">
    <location>
        <begin position="121"/>
        <end position="193"/>
    </location>
</feature>
<feature type="compositionally biased region" description="Basic and acidic residues" evidence="1">
    <location>
        <begin position="1"/>
        <end position="10"/>
    </location>
</feature>
<dbReference type="EMBL" id="QGKY02001015">
    <property type="protein sequence ID" value="KAF2571578.1"/>
    <property type="molecule type" value="Genomic_DNA"/>
</dbReference>
<feature type="compositionally biased region" description="Polar residues" evidence="1">
    <location>
        <begin position="181"/>
        <end position="193"/>
    </location>
</feature>
<feature type="compositionally biased region" description="Basic and acidic residues" evidence="1">
    <location>
        <begin position="17"/>
        <end position="28"/>
    </location>
</feature>
<evidence type="ECO:0000256" key="1">
    <source>
        <dbReference type="SAM" id="MobiDB-lite"/>
    </source>
</evidence>
<feature type="compositionally biased region" description="Basic and acidic residues" evidence="1">
    <location>
        <begin position="99"/>
        <end position="112"/>
    </location>
</feature>
<comment type="caution">
    <text evidence="2">The sequence shown here is derived from an EMBL/GenBank/DDBJ whole genome shotgun (WGS) entry which is preliminary data.</text>
</comment>
<proteinExistence type="predicted"/>
<gene>
    <name evidence="2" type="ORF">F2Q70_00003345</name>
</gene>
<name>A0A8S9INX8_BRACR</name>
<organism evidence="2">
    <name type="scientific">Brassica cretica</name>
    <name type="common">Mustard</name>
    <dbReference type="NCBI Taxonomy" id="69181"/>
    <lineage>
        <taxon>Eukaryota</taxon>
        <taxon>Viridiplantae</taxon>
        <taxon>Streptophyta</taxon>
        <taxon>Embryophyta</taxon>
        <taxon>Tracheophyta</taxon>
        <taxon>Spermatophyta</taxon>
        <taxon>Magnoliopsida</taxon>
        <taxon>eudicotyledons</taxon>
        <taxon>Gunneridae</taxon>
        <taxon>Pentapetalae</taxon>
        <taxon>rosids</taxon>
        <taxon>malvids</taxon>
        <taxon>Brassicales</taxon>
        <taxon>Brassicaceae</taxon>
        <taxon>Brassiceae</taxon>
        <taxon>Brassica</taxon>
    </lineage>
</organism>